<comment type="caution">
    <text evidence="4">The sequence shown here is derived from an EMBL/GenBank/DDBJ whole genome shotgun (WGS) entry which is preliminary data.</text>
</comment>
<gene>
    <name evidence="4" type="ORF">GCM10023198_13880</name>
</gene>
<evidence type="ECO:0000313" key="4">
    <source>
        <dbReference type="EMBL" id="GAA4695287.1"/>
    </source>
</evidence>
<keyword evidence="5" id="KW-1185">Reference proteome</keyword>
<comment type="catalytic activity">
    <reaction evidence="2">
        <text>2,5-diamino-6-hydroxy-4-(5-phosphoribosylamino)-pyrimidine + H2O = 2,5,6-triamino-4-hydroxypyrimidine + D-ribose 5-phosphate</text>
        <dbReference type="Rhea" id="RHEA:23436"/>
        <dbReference type="ChEBI" id="CHEBI:15377"/>
        <dbReference type="ChEBI" id="CHEBI:58614"/>
        <dbReference type="ChEBI" id="CHEBI:78346"/>
        <dbReference type="ChEBI" id="CHEBI:137796"/>
    </reaction>
</comment>
<dbReference type="InterPro" id="IPR037238">
    <property type="entry name" value="YbiA-like_sf"/>
</dbReference>
<dbReference type="Proteomes" id="UP001500843">
    <property type="component" value="Unassembled WGS sequence"/>
</dbReference>
<organism evidence="4 5">
    <name type="scientific">Promicromonospora umidemergens</name>
    <dbReference type="NCBI Taxonomy" id="629679"/>
    <lineage>
        <taxon>Bacteria</taxon>
        <taxon>Bacillati</taxon>
        <taxon>Actinomycetota</taxon>
        <taxon>Actinomycetes</taxon>
        <taxon>Micrococcales</taxon>
        <taxon>Promicromonosporaceae</taxon>
        <taxon>Promicromonospora</taxon>
    </lineage>
</organism>
<dbReference type="NCBIfam" id="TIGR02464">
    <property type="entry name" value="ribofla_fusion"/>
    <property type="match status" value="1"/>
</dbReference>
<dbReference type="InterPro" id="IPR012816">
    <property type="entry name" value="NADAR"/>
</dbReference>
<dbReference type="Gene3D" id="1.10.357.40">
    <property type="entry name" value="YbiA-like"/>
    <property type="match status" value="1"/>
</dbReference>
<reference evidence="5" key="1">
    <citation type="journal article" date="2019" name="Int. J. Syst. Evol. Microbiol.">
        <title>The Global Catalogue of Microorganisms (GCM) 10K type strain sequencing project: providing services to taxonomists for standard genome sequencing and annotation.</title>
        <authorList>
            <consortium name="The Broad Institute Genomics Platform"/>
            <consortium name="The Broad Institute Genome Sequencing Center for Infectious Disease"/>
            <person name="Wu L."/>
            <person name="Ma J."/>
        </authorList>
    </citation>
    <scope>NUCLEOTIDE SEQUENCE [LARGE SCALE GENOMIC DNA]</scope>
    <source>
        <strain evidence="5">JCM 17975</strain>
    </source>
</reference>
<dbReference type="EMBL" id="BAABHM010000007">
    <property type="protein sequence ID" value="GAA4695287.1"/>
    <property type="molecule type" value="Genomic_DNA"/>
</dbReference>
<evidence type="ECO:0000313" key="5">
    <source>
        <dbReference type="Proteomes" id="UP001500843"/>
    </source>
</evidence>
<comment type="catalytic activity">
    <reaction evidence="1">
        <text>5-amino-6-(5-phospho-D-ribosylamino)uracil + H2O = 5,6-diaminouracil + D-ribose 5-phosphate</text>
        <dbReference type="Rhea" id="RHEA:55020"/>
        <dbReference type="ChEBI" id="CHEBI:15377"/>
        <dbReference type="ChEBI" id="CHEBI:46252"/>
        <dbReference type="ChEBI" id="CHEBI:58453"/>
        <dbReference type="ChEBI" id="CHEBI:78346"/>
    </reaction>
</comment>
<evidence type="ECO:0000256" key="2">
    <source>
        <dbReference type="ARBA" id="ARBA00000751"/>
    </source>
</evidence>
<sequence length="202" mass="22313">MSVAAATLRHMSDDVTSQPARVRSVEGLRALIEGGAAVKYLHFWGHRPEPDGTAGRGCLSQWFPAPFEVAGERYATAEHWMMAEKARLFGDPDAERAAIDAANPALAKAAGRTVRDFDDDGWVRERFEIVVRGSTHKFAAHPDMRTFLLRTGSRVLVEASPRDRIWGIGMGAKNENSEDPAAWRGLNLLGFALMEARERLRG</sequence>
<accession>A0ABP8WUT9</accession>
<dbReference type="SUPFAM" id="SSF143990">
    <property type="entry name" value="YbiA-like"/>
    <property type="match status" value="1"/>
</dbReference>
<name>A0ABP8WUT9_9MICO</name>
<evidence type="ECO:0000256" key="1">
    <source>
        <dbReference type="ARBA" id="ARBA00000022"/>
    </source>
</evidence>
<dbReference type="Pfam" id="PF08719">
    <property type="entry name" value="NADAR"/>
    <property type="match status" value="1"/>
</dbReference>
<feature type="domain" description="NADAR" evidence="3">
    <location>
        <begin position="43"/>
        <end position="201"/>
    </location>
</feature>
<proteinExistence type="predicted"/>
<dbReference type="CDD" id="cd15457">
    <property type="entry name" value="NADAR"/>
    <property type="match status" value="1"/>
</dbReference>
<evidence type="ECO:0000259" key="3">
    <source>
        <dbReference type="Pfam" id="PF08719"/>
    </source>
</evidence>
<protein>
    <submittedName>
        <fullName evidence="4">NADAR family protein</fullName>
    </submittedName>
</protein>